<sequence>MIFADLSSAFLVKMYIKNVAKNIPHMTNLGQKGFYFHFLYKNTQTQSNEVKMNAIPQSIDCLCFTCRQNDH</sequence>
<accession>A0A1B8PJF0</accession>
<reference evidence="1 2" key="1">
    <citation type="submission" date="2016-06" db="EMBL/GenBank/DDBJ databases">
        <title>Draft genome of Moraxella nonliquefaciens CCUG 60284.</title>
        <authorList>
            <person name="Salva-Serra F."/>
            <person name="Engstrom-Jakobsson H."/>
            <person name="Thorell K."/>
            <person name="Gonzales-Siles L."/>
            <person name="Karlsson R."/>
            <person name="Boulund F."/>
            <person name="Engstrand L."/>
            <person name="Kristiansson E."/>
            <person name="Moore E."/>
        </authorList>
    </citation>
    <scope>NUCLEOTIDE SEQUENCE [LARGE SCALE GENOMIC DNA]</scope>
    <source>
        <strain evidence="1 2">CCUG 60284</strain>
    </source>
</reference>
<comment type="caution">
    <text evidence="1">The sequence shown here is derived from an EMBL/GenBank/DDBJ whole genome shotgun (WGS) entry which is preliminary data.</text>
</comment>
<protein>
    <submittedName>
        <fullName evidence="1">Uncharacterized protein</fullName>
    </submittedName>
</protein>
<evidence type="ECO:0000313" key="2">
    <source>
        <dbReference type="Proteomes" id="UP000092671"/>
    </source>
</evidence>
<proteinExistence type="predicted"/>
<name>A0A1B8PJF0_MORNO</name>
<dbReference type="Proteomes" id="UP000092671">
    <property type="component" value="Unassembled WGS sequence"/>
</dbReference>
<gene>
    <name evidence="1" type="ORF">A9Z60_02505</name>
</gene>
<organism evidence="1 2">
    <name type="scientific">Moraxella nonliquefaciens</name>
    <dbReference type="NCBI Taxonomy" id="478"/>
    <lineage>
        <taxon>Bacteria</taxon>
        <taxon>Pseudomonadati</taxon>
        <taxon>Pseudomonadota</taxon>
        <taxon>Gammaproteobacteria</taxon>
        <taxon>Moraxellales</taxon>
        <taxon>Moraxellaceae</taxon>
        <taxon>Moraxella</taxon>
    </lineage>
</organism>
<dbReference type="AlphaFoldDB" id="A0A1B8PJF0"/>
<evidence type="ECO:0000313" key="1">
    <source>
        <dbReference type="EMBL" id="OBX50790.1"/>
    </source>
</evidence>
<dbReference type="EMBL" id="LZDN01000012">
    <property type="protein sequence ID" value="OBX50790.1"/>
    <property type="molecule type" value="Genomic_DNA"/>
</dbReference>